<evidence type="ECO:0000313" key="3">
    <source>
        <dbReference type="Proteomes" id="UP000617340"/>
    </source>
</evidence>
<feature type="compositionally biased region" description="Basic and acidic residues" evidence="1">
    <location>
        <begin position="379"/>
        <end position="389"/>
    </location>
</feature>
<accession>A0A834KN87</accession>
<organism evidence="2 3">
    <name type="scientific">Vespula germanica</name>
    <name type="common">German yellow jacket</name>
    <name type="synonym">Paravespula germanica</name>
    <dbReference type="NCBI Taxonomy" id="30212"/>
    <lineage>
        <taxon>Eukaryota</taxon>
        <taxon>Metazoa</taxon>
        <taxon>Ecdysozoa</taxon>
        <taxon>Arthropoda</taxon>
        <taxon>Hexapoda</taxon>
        <taxon>Insecta</taxon>
        <taxon>Pterygota</taxon>
        <taxon>Neoptera</taxon>
        <taxon>Endopterygota</taxon>
        <taxon>Hymenoptera</taxon>
        <taxon>Apocrita</taxon>
        <taxon>Aculeata</taxon>
        <taxon>Vespoidea</taxon>
        <taxon>Vespidae</taxon>
        <taxon>Vespinae</taxon>
        <taxon>Vespula</taxon>
    </lineage>
</organism>
<comment type="caution">
    <text evidence="2">The sequence shown here is derived from an EMBL/GenBank/DDBJ whole genome shotgun (WGS) entry which is preliminary data.</text>
</comment>
<feature type="region of interest" description="Disordered" evidence="1">
    <location>
        <begin position="1"/>
        <end position="23"/>
    </location>
</feature>
<dbReference type="Proteomes" id="UP000617340">
    <property type="component" value="Unassembled WGS sequence"/>
</dbReference>
<dbReference type="EMBL" id="JACSDZ010000003">
    <property type="protein sequence ID" value="KAF7409896.1"/>
    <property type="molecule type" value="Genomic_DNA"/>
</dbReference>
<feature type="region of interest" description="Disordered" evidence="1">
    <location>
        <begin position="285"/>
        <end position="306"/>
    </location>
</feature>
<reference evidence="2" key="1">
    <citation type="journal article" date="2020" name="G3 (Bethesda)">
        <title>High-Quality Assemblies for Three Invasive Social Wasps from the &lt;i&gt;Vespula&lt;/i&gt; Genus.</title>
        <authorList>
            <person name="Harrop T.W.R."/>
            <person name="Guhlin J."/>
            <person name="McLaughlin G.M."/>
            <person name="Permina E."/>
            <person name="Stockwell P."/>
            <person name="Gilligan J."/>
            <person name="Le Lec M.F."/>
            <person name="Gruber M.A.M."/>
            <person name="Quinn O."/>
            <person name="Lovegrove M."/>
            <person name="Duncan E.J."/>
            <person name="Remnant E.J."/>
            <person name="Van Eeckhoven J."/>
            <person name="Graham B."/>
            <person name="Knapp R.A."/>
            <person name="Langford K.W."/>
            <person name="Kronenberg Z."/>
            <person name="Press M.O."/>
            <person name="Eacker S.M."/>
            <person name="Wilson-Rankin E.E."/>
            <person name="Purcell J."/>
            <person name="Lester P.J."/>
            <person name="Dearden P.K."/>
        </authorList>
    </citation>
    <scope>NUCLEOTIDE SEQUENCE</scope>
    <source>
        <strain evidence="2">Linc-1</strain>
    </source>
</reference>
<feature type="compositionally biased region" description="Polar residues" evidence="1">
    <location>
        <begin position="124"/>
        <end position="144"/>
    </location>
</feature>
<protein>
    <submittedName>
        <fullName evidence="2">Uncharacterized protein</fullName>
    </submittedName>
</protein>
<feature type="compositionally biased region" description="Basic and acidic residues" evidence="1">
    <location>
        <begin position="1"/>
        <end position="13"/>
    </location>
</feature>
<feature type="region of interest" description="Disordered" evidence="1">
    <location>
        <begin position="356"/>
        <end position="424"/>
    </location>
</feature>
<feature type="region of interest" description="Disordered" evidence="1">
    <location>
        <begin position="116"/>
        <end position="166"/>
    </location>
</feature>
<evidence type="ECO:0000256" key="1">
    <source>
        <dbReference type="SAM" id="MobiDB-lite"/>
    </source>
</evidence>
<keyword evidence="3" id="KW-1185">Reference proteome</keyword>
<proteinExistence type="predicted"/>
<name>A0A834KN87_VESGE</name>
<feature type="compositionally biased region" description="Low complexity" evidence="1">
    <location>
        <begin position="390"/>
        <end position="402"/>
    </location>
</feature>
<evidence type="ECO:0000313" key="2">
    <source>
        <dbReference type="EMBL" id="KAF7409896.1"/>
    </source>
</evidence>
<feature type="compositionally biased region" description="Polar residues" evidence="1">
    <location>
        <begin position="356"/>
        <end position="370"/>
    </location>
</feature>
<gene>
    <name evidence="2" type="ORF">HZH68_004277</name>
</gene>
<dbReference type="AlphaFoldDB" id="A0A834KN87"/>
<sequence length="662" mass="72714">MANPDKREYEKIRVLRGGENSLLKDEPEDLTHLAPTPGDVCVPLEDTPFLSDMLDEFILGNDSYYPLLSPGVPLSSELRGTDLGETLKDTDLGDSTRNKCLGDSLADSDPFMYGDSPASPCSIDPNSVSPSLSKYRQASTSSDIVSPERSVDSLGSPTGGSAGEGFSEDEMLMLGISDNTVDDELALRAPYIPMSDQDEALDLLISNDMVMWGASQSVEKSSKWLVEDRDQRDVDSSLAQLLRTDQAVARRYNDHGGGLVNPVQVLGQIPRKNLFNEQNRWSTKINNDRASKRLHTPSNDLENGNKRIKCEDPLSLELSKSLENQRLMFDDQGKSRSRSNNLSGSQLLRRLVSQQTFSRTNRTNVESSCNGLGKNNRRRTCEEEQRIRNINDNNNHSNSNNNKAIKDDDEDEAEGDSGGGGDQKRRCLAREILDNATTVQSSTNSHRNPPYNSVLMNLLVSGCDVSAGYVCLVKPKPSKSIASTAAILRELHENVIDERKRCLSSYCLLSTACSHVIIAKRSSNVIMCKKLAYDNHNNCLRTDLFLPYIRCESILLGKFDTATNSRNVPTLGNKNLTSPLSVNVDNQMVPQCPDGLSNISLDRLSPSTRKHLVGSLSGGSMASPSTGIISFDQLEYDVVCTGPGLLQMDTGLHEGPMDRNLV</sequence>